<dbReference type="AlphaFoldDB" id="K6ULW1"/>
<dbReference type="STRING" id="100225.SAMN05421595_1429"/>
<organism evidence="1 2">
    <name type="scientific">Austwickia chelonae NBRC 105200</name>
    <dbReference type="NCBI Taxonomy" id="1184607"/>
    <lineage>
        <taxon>Bacteria</taxon>
        <taxon>Bacillati</taxon>
        <taxon>Actinomycetota</taxon>
        <taxon>Actinomycetes</taxon>
        <taxon>Micrococcales</taxon>
        <taxon>Dermatophilaceae</taxon>
        <taxon>Austwickia</taxon>
    </lineage>
</organism>
<dbReference type="EMBL" id="BAGZ01000005">
    <property type="protein sequence ID" value="GAB77591.1"/>
    <property type="molecule type" value="Genomic_DNA"/>
</dbReference>
<accession>K6ULW1</accession>
<dbReference type="eggNOG" id="COG1200">
    <property type="taxonomic scope" value="Bacteria"/>
</dbReference>
<dbReference type="Proteomes" id="UP000008495">
    <property type="component" value="Unassembled WGS sequence"/>
</dbReference>
<reference evidence="1 2" key="1">
    <citation type="submission" date="2012-08" db="EMBL/GenBank/DDBJ databases">
        <title>Whole genome shotgun sequence of Austwickia chelonae NBRC 105200.</title>
        <authorList>
            <person name="Yoshida I."/>
            <person name="Hosoyama A."/>
            <person name="Tsuchikane K."/>
            <person name="Katsumata H."/>
            <person name="Ando Y."/>
            <person name="Ohji S."/>
            <person name="Hamada M."/>
            <person name="Tamura T."/>
            <person name="Yamazoe A."/>
            <person name="Yamazaki S."/>
            <person name="Fujita N."/>
        </authorList>
    </citation>
    <scope>NUCLEOTIDE SEQUENCE [LARGE SCALE GENOMIC DNA]</scope>
    <source>
        <strain evidence="1 2">NBRC 105200</strain>
    </source>
</reference>
<keyword evidence="2" id="KW-1185">Reference proteome</keyword>
<name>K6ULW1_9MICO</name>
<protein>
    <recommendedName>
        <fullName evidence="3">DNA-binding protein</fullName>
    </recommendedName>
</protein>
<dbReference type="InterPro" id="IPR012340">
    <property type="entry name" value="NA-bd_OB-fold"/>
</dbReference>
<proteinExistence type="predicted"/>
<evidence type="ECO:0000313" key="1">
    <source>
        <dbReference type="EMBL" id="GAB77591.1"/>
    </source>
</evidence>
<dbReference type="OrthoDB" id="3268233at2"/>
<sequence length="124" mass="14118">MGSVFSRFARRVTRSQEEEDAAELVEHAQSLGAYSIKEVKDRGMADVCGELRSLTLPAHARVPMLTAELYDGTATMRLVWLGRREVRGIEPGVRMRVRGRVMYRKGTPTVFNPQYELLMPRHGR</sequence>
<dbReference type="Gene3D" id="2.40.50.140">
    <property type="entry name" value="Nucleic acid-binding proteins"/>
    <property type="match status" value="1"/>
</dbReference>
<dbReference type="CDD" id="cd04488">
    <property type="entry name" value="RecG_wedge_OBF"/>
    <property type="match status" value="1"/>
</dbReference>
<dbReference type="RefSeq" id="WP_006502343.1">
    <property type="nucleotide sequence ID" value="NZ_BAGZ01000005.1"/>
</dbReference>
<comment type="caution">
    <text evidence="1">The sequence shown here is derived from an EMBL/GenBank/DDBJ whole genome shotgun (WGS) entry which is preliminary data.</text>
</comment>
<evidence type="ECO:0008006" key="3">
    <source>
        <dbReference type="Google" id="ProtNLM"/>
    </source>
</evidence>
<evidence type="ECO:0000313" key="2">
    <source>
        <dbReference type="Proteomes" id="UP000008495"/>
    </source>
</evidence>
<gene>
    <name evidence="1" type="ORF">AUCHE_05_05040</name>
</gene>